<evidence type="ECO:0000313" key="1">
    <source>
        <dbReference type="EMBL" id="KAK4329376.1"/>
    </source>
</evidence>
<proteinExistence type="predicted"/>
<dbReference type="Proteomes" id="UP001292094">
    <property type="component" value="Unassembled WGS sequence"/>
</dbReference>
<evidence type="ECO:0000313" key="2">
    <source>
        <dbReference type="Proteomes" id="UP001292094"/>
    </source>
</evidence>
<protein>
    <submittedName>
        <fullName evidence="1">Uncharacterized protein</fullName>
    </submittedName>
</protein>
<comment type="caution">
    <text evidence="1">The sequence shown here is derived from an EMBL/GenBank/DDBJ whole genome shotgun (WGS) entry which is preliminary data.</text>
</comment>
<dbReference type="AlphaFoldDB" id="A0AAE1UQI3"/>
<sequence length="112" mass="12579">MKLPVVSFLPLPRLIGLYTIPLITTTTTNPNPISIITTITTSVILRKQPQPPPPLSLLPLPTITITTPYPCYHHHTLFLFPPLSQHLTPVNTTNTTPHYHHPYPITDNTMPF</sequence>
<reference evidence="1" key="1">
    <citation type="submission" date="2023-11" db="EMBL/GenBank/DDBJ databases">
        <title>Genome assemblies of two species of porcelain crab, Petrolisthes cinctipes and Petrolisthes manimaculis (Anomura: Porcellanidae).</title>
        <authorList>
            <person name="Angst P."/>
        </authorList>
    </citation>
    <scope>NUCLEOTIDE SEQUENCE</scope>
    <source>
        <strain evidence="1">PB745_02</strain>
        <tissue evidence="1">Gill</tissue>
    </source>
</reference>
<dbReference type="EMBL" id="JAWZYT010000017">
    <property type="protein sequence ID" value="KAK4329376.1"/>
    <property type="molecule type" value="Genomic_DNA"/>
</dbReference>
<accession>A0AAE1UQI3</accession>
<gene>
    <name evidence="1" type="ORF">Pmani_000273</name>
</gene>
<organism evidence="1 2">
    <name type="scientific">Petrolisthes manimaculis</name>
    <dbReference type="NCBI Taxonomy" id="1843537"/>
    <lineage>
        <taxon>Eukaryota</taxon>
        <taxon>Metazoa</taxon>
        <taxon>Ecdysozoa</taxon>
        <taxon>Arthropoda</taxon>
        <taxon>Crustacea</taxon>
        <taxon>Multicrustacea</taxon>
        <taxon>Malacostraca</taxon>
        <taxon>Eumalacostraca</taxon>
        <taxon>Eucarida</taxon>
        <taxon>Decapoda</taxon>
        <taxon>Pleocyemata</taxon>
        <taxon>Anomura</taxon>
        <taxon>Galatheoidea</taxon>
        <taxon>Porcellanidae</taxon>
        <taxon>Petrolisthes</taxon>
    </lineage>
</organism>
<name>A0AAE1UQI3_9EUCA</name>
<keyword evidence="2" id="KW-1185">Reference proteome</keyword>